<evidence type="ECO:0000313" key="1">
    <source>
        <dbReference type="EMBL" id="SFR35107.1"/>
    </source>
</evidence>
<keyword evidence="2" id="KW-1185">Reference proteome</keyword>
<dbReference type="STRING" id="555875.SAMN04488124_0566"/>
<evidence type="ECO:0000313" key="2">
    <source>
        <dbReference type="Proteomes" id="UP000243250"/>
    </source>
</evidence>
<organism evidence="1 2">
    <name type="scientific">Halogeometricum limi</name>
    <dbReference type="NCBI Taxonomy" id="555875"/>
    <lineage>
        <taxon>Archaea</taxon>
        <taxon>Methanobacteriati</taxon>
        <taxon>Methanobacteriota</taxon>
        <taxon>Stenosarchaea group</taxon>
        <taxon>Halobacteria</taxon>
        <taxon>Halobacteriales</taxon>
        <taxon>Haloferacaceae</taxon>
        <taxon>Halogeometricum</taxon>
    </lineage>
</organism>
<gene>
    <name evidence="1" type="ORF">SAMN04488124_0566</name>
</gene>
<dbReference type="AlphaFoldDB" id="A0A1I6FZ41"/>
<accession>A0A1I6FZ41</accession>
<sequence length="69" mass="7327">MARKGGNSNNINLLSAAVPLIQAVLALVRKKPKRAVLLLGVALVSARSAKLGTVAQVLLRVLMRALDRK</sequence>
<dbReference type="RefSeq" id="WP_089876540.1">
    <property type="nucleotide sequence ID" value="NZ_FOYS01000001.1"/>
</dbReference>
<dbReference type="Proteomes" id="UP000243250">
    <property type="component" value="Unassembled WGS sequence"/>
</dbReference>
<proteinExistence type="predicted"/>
<protein>
    <submittedName>
        <fullName evidence="1">Uncharacterized protein</fullName>
    </submittedName>
</protein>
<dbReference type="EMBL" id="FOYS01000001">
    <property type="protein sequence ID" value="SFR35107.1"/>
    <property type="molecule type" value="Genomic_DNA"/>
</dbReference>
<name>A0A1I6FZ41_9EURY</name>
<reference evidence="2" key="1">
    <citation type="submission" date="2016-10" db="EMBL/GenBank/DDBJ databases">
        <authorList>
            <person name="Varghese N."/>
            <person name="Submissions S."/>
        </authorList>
    </citation>
    <scope>NUCLEOTIDE SEQUENCE [LARGE SCALE GENOMIC DNA]</scope>
    <source>
        <strain evidence="2">CGMCC 1.8711</strain>
    </source>
</reference>